<organism evidence="4 5">
    <name type="scientific">Bradyrhizobium canariense</name>
    <dbReference type="NCBI Taxonomy" id="255045"/>
    <lineage>
        <taxon>Bacteria</taxon>
        <taxon>Pseudomonadati</taxon>
        <taxon>Pseudomonadota</taxon>
        <taxon>Alphaproteobacteria</taxon>
        <taxon>Hyphomicrobiales</taxon>
        <taxon>Nitrobacteraceae</taxon>
        <taxon>Bradyrhizobium</taxon>
    </lineage>
</organism>
<feature type="compositionally biased region" description="Basic and acidic residues" evidence="2">
    <location>
        <begin position="13"/>
        <end position="26"/>
    </location>
</feature>
<dbReference type="Proteomes" id="UP000243904">
    <property type="component" value="Chromosome I"/>
</dbReference>
<dbReference type="GO" id="GO:0055085">
    <property type="term" value="P:transmembrane transport"/>
    <property type="evidence" value="ECO:0007669"/>
    <property type="project" value="InterPro"/>
</dbReference>
<keyword evidence="3" id="KW-0472">Membrane</keyword>
<evidence type="ECO:0000313" key="4">
    <source>
        <dbReference type="EMBL" id="SDS53000.1"/>
    </source>
</evidence>
<protein>
    <submittedName>
        <fullName evidence="4">HlyD family secretion protein</fullName>
    </submittedName>
</protein>
<feature type="coiled-coil region" evidence="1">
    <location>
        <begin position="126"/>
        <end position="160"/>
    </location>
</feature>
<dbReference type="EMBL" id="LT629750">
    <property type="protein sequence ID" value="SDS53000.1"/>
    <property type="molecule type" value="Genomic_DNA"/>
</dbReference>
<dbReference type="Gene3D" id="2.40.30.170">
    <property type="match status" value="1"/>
</dbReference>
<dbReference type="Gene3D" id="1.10.287.470">
    <property type="entry name" value="Helix hairpin bin"/>
    <property type="match status" value="1"/>
</dbReference>
<gene>
    <name evidence="4" type="ORF">SAMN05444158_2337</name>
</gene>
<dbReference type="SUPFAM" id="SSF111369">
    <property type="entry name" value="HlyD-like secretion proteins"/>
    <property type="match status" value="1"/>
</dbReference>
<keyword evidence="3" id="KW-0812">Transmembrane</keyword>
<sequence>MNQQERTLGQAVDDGRGAETTRDEPGHIVAAHPMPVPLPVGAQSRGRRRLRMAVVVLAVLGAAGGGGFYWWKQSHPALPVGIAFGNGRVEADEIDIDTKFAGRIAELHADIGDMVKAGQVVARMDTRDIQQSLKKSQAQVSQAERAIEEANANLVQARTQQTLAAQEMDRAQTLIKNGWTTQETVDQRKQALDGANAGLAAAEAKVAEAEHARQASQHDAQFYTVNINDNDLVAPRDGPIQYRIANIGEVLPAGGKVFTMLDIGYVYMDLYLPTQEAGRVKLGADARILLDAYPNTPIPAKVSFIASQSQFTPKTVETQSERDRLVFRIRVRIDPDRSKAHADAVRSGLPGVAYIRWNPSVAWPANLQGSP</sequence>
<dbReference type="AlphaFoldDB" id="A0A1H1SYF1"/>
<proteinExistence type="predicted"/>
<feature type="coiled-coil region" evidence="1">
    <location>
        <begin position="192"/>
        <end position="219"/>
    </location>
</feature>
<evidence type="ECO:0000313" key="5">
    <source>
        <dbReference type="Proteomes" id="UP000243904"/>
    </source>
</evidence>
<dbReference type="GO" id="GO:0005886">
    <property type="term" value="C:plasma membrane"/>
    <property type="evidence" value="ECO:0007669"/>
    <property type="project" value="TreeGrafter"/>
</dbReference>
<evidence type="ECO:0000256" key="3">
    <source>
        <dbReference type="SAM" id="Phobius"/>
    </source>
</evidence>
<feature type="region of interest" description="Disordered" evidence="2">
    <location>
        <begin position="1"/>
        <end position="35"/>
    </location>
</feature>
<evidence type="ECO:0000256" key="2">
    <source>
        <dbReference type="SAM" id="MobiDB-lite"/>
    </source>
</evidence>
<dbReference type="PANTHER" id="PTHR30438">
    <property type="entry name" value="36 KDA ANTIGEN-RELATED"/>
    <property type="match status" value="1"/>
</dbReference>
<name>A0A1H1SYF1_9BRAD</name>
<keyword evidence="3" id="KW-1133">Transmembrane helix</keyword>
<reference evidence="5" key="1">
    <citation type="submission" date="2016-10" db="EMBL/GenBank/DDBJ databases">
        <authorList>
            <person name="Varghese N."/>
            <person name="Submissions S."/>
        </authorList>
    </citation>
    <scope>NUCLEOTIDE SEQUENCE [LARGE SCALE GENOMIC DNA]</scope>
    <source>
        <strain evidence="5">GAS369</strain>
    </source>
</reference>
<feature type="transmembrane region" description="Helical" evidence="3">
    <location>
        <begin position="52"/>
        <end position="71"/>
    </location>
</feature>
<keyword evidence="1" id="KW-0175">Coiled coil</keyword>
<dbReference type="Gene3D" id="2.40.50.100">
    <property type="match status" value="1"/>
</dbReference>
<accession>A0A1H1SYF1</accession>
<dbReference type="PANTHER" id="PTHR30438:SF2">
    <property type="entry name" value="MEMBRANE PROTEIN"/>
    <property type="match status" value="1"/>
</dbReference>
<keyword evidence="5" id="KW-1185">Reference proteome</keyword>
<evidence type="ECO:0000256" key="1">
    <source>
        <dbReference type="SAM" id="Coils"/>
    </source>
</evidence>